<name>A0ABN0INV2_9STRE</name>
<comment type="caution">
    <text evidence="1">The sequence shown here is derived from an EMBL/GenBank/DDBJ whole genome shotgun (WGS) entry which is preliminary data.</text>
</comment>
<sequence>MSSRRPFGSNILVASSKTIIIGLRATAPAMATLCFCPPDKRAGSRSLN</sequence>
<protein>
    <submittedName>
        <fullName evidence="1">Uncharacterized protein</fullName>
    </submittedName>
</protein>
<accession>A0ABN0INV2</accession>
<dbReference type="EMBL" id="ALYM01000009">
    <property type="protein sequence ID" value="EMG24508.1"/>
    <property type="molecule type" value="Genomic_DNA"/>
</dbReference>
<evidence type="ECO:0000313" key="1">
    <source>
        <dbReference type="EMBL" id="EMG24508.1"/>
    </source>
</evidence>
<organism evidence="1 2">
    <name type="scientific">Streptococcus parauberis KRS-02083</name>
    <dbReference type="NCBI Taxonomy" id="1207545"/>
    <lineage>
        <taxon>Bacteria</taxon>
        <taxon>Bacillati</taxon>
        <taxon>Bacillota</taxon>
        <taxon>Bacilli</taxon>
        <taxon>Lactobacillales</taxon>
        <taxon>Streptococcaceae</taxon>
        <taxon>Streptococcus</taxon>
    </lineage>
</organism>
<keyword evidence="2" id="KW-1185">Reference proteome</keyword>
<evidence type="ECO:0000313" key="2">
    <source>
        <dbReference type="Proteomes" id="UP000011769"/>
    </source>
</evidence>
<dbReference type="Proteomes" id="UP000011769">
    <property type="component" value="Unassembled WGS sequence"/>
</dbReference>
<gene>
    <name evidence="1" type="ORF">SPJ1_2029</name>
</gene>
<reference evidence="1 2" key="1">
    <citation type="journal article" date="2013" name="PLoS ONE">
        <title>Comparative Genomic Characterization of Three Streptococcus parauberis Strains in Fish Pathogen, as Assessed by Wide-Genome Analyses.</title>
        <authorList>
            <person name="Nho S.W."/>
            <person name="Hikima J."/>
            <person name="Park S.B."/>
            <person name="Jang H.B."/>
            <person name="Cha I.S."/>
            <person name="Yasuike M."/>
            <person name="Nakamura Y."/>
            <person name="Fujiwara A."/>
            <person name="Sano M."/>
            <person name="Kanai K."/>
            <person name="Kondo H."/>
            <person name="Hirono I."/>
            <person name="Takeyama H."/>
            <person name="Aoki T."/>
            <person name="Jung T.S."/>
        </authorList>
    </citation>
    <scope>NUCLEOTIDE SEQUENCE [LARGE SCALE GENOMIC DNA]</scope>
    <source>
        <strain evidence="1 2">KRS-02083</strain>
    </source>
</reference>
<proteinExistence type="predicted"/>